<dbReference type="GO" id="GO:0003677">
    <property type="term" value="F:DNA binding"/>
    <property type="evidence" value="ECO:0007669"/>
    <property type="project" value="InterPro"/>
</dbReference>
<gene>
    <name evidence="2" type="ORF">A4G23_01633</name>
</gene>
<dbReference type="PATRIC" id="fig|285473.5.peg.1694"/>
<keyword evidence="3" id="KW-1185">Reference proteome</keyword>
<dbReference type="GeneID" id="33064039"/>
<dbReference type="InterPro" id="IPR013762">
    <property type="entry name" value="Integrase-like_cat_sf"/>
</dbReference>
<reference evidence="2 3" key="1">
    <citation type="submission" date="2016-09" db="EMBL/GenBank/DDBJ databases">
        <title>Streptomyces rubrolavendulae MJM4426 Genome sequencing and assembly.</title>
        <authorList>
            <person name="Kim J.-G."/>
        </authorList>
    </citation>
    <scope>NUCLEOTIDE SEQUENCE [LARGE SCALE GENOMIC DNA]</scope>
    <source>
        <strain evidence="2 3">MJM4426</strain>
    </source>
</reference>
<dbReference type="Gene3D" id="1.10.443.10">
    <property type="entry name" value="Intergrase catalytic core"/>
    <property type="match status" value="1"/>
</dbReference>
<dbReference type="EMBL" id="CP017316">
    <property type="protein sequence ID" value="AOT58814.1"/>
    <property type="molecule type" value="Genomic_DNA"/>
</dbReference>
<organism evidence="2 3">
    <name type="scientific">Streptomyces rubrolavendulae</name>
    <dbReference type="NCBI Taxonomy" id="285473"/>
    <lineage>
        <taxon>Bacteria</taxon>
        <taxon>Bacillati</taxon>
        <taxon>Actinomycetota</taxon>
        <taxon>Actinomycetes</taxon>
        <taxon>Kitasatosporales</taxon>
        <taxon>Streptomycetaceae</taxon>
        <taxon>Streptomyces</taxon>
    </lineage>
</organism>
<evidence type="ECO:0000256" key="1">
    <source>
        <dbReference type="ARBA" id="ARBA00023172"/>
    </source>
</evidence>
<dbReference type="GO" id="GO:0006310">
    <property type="term" value="P:DNA recombination"/>
    <property type="evidence" value="ECO:0007669"/>
    <property type="project" value="UniProtKB-KW"/>
</dbReference>
<keyword evidence="1" id="KW-0233">DNA recombination</keyword>
<dbReference type="AlphaFoldDB" id="A0A1D8G036"/>
<accession>A0A1D8G036</accession>
<evidence type="ECO:0000313" key="3">
    <source>
        <dbReference type="Proteomes" id="UP000095349"/>
    </source>
</evidence>
<evidence type="ECO:0000313" key="2">
    <source>
        <dbReference type="EMBL" id="AOT58814.1"/>
    </source>
</evidence>
<dbReference type="OrthoDB" id="8776710at2"/>
<proteinExistence type="predicted"/>
<sequence length="704" mass="77276">MSTLTAELPLTVPASDTPVIPEALFVDGYAGSVSRYGDDAWSTDPINANPSTERVRVLWKPFPASMREEFRYLAWLMINIALPDIFLEGRPPSMRTRQSAATIYRTVLQWRRFAIWLTKHGVMSLAACTDEHFRDYALSLNRKKKANRNTVSADLVGLTRLWMFDRTSPFPLDIPEPPWEREGIDDFLPAASAGGENLTEAISPETMGPLLIWALRVVDDFAEDILAAWAESRRLTTTAKTAPRTKEGLARLNTYLAELAKHGRPMPTVNVNGRRLAASLYIAGLTDSAVAQIHIATSKRKRWKEYLAAHPGGCPLPSPVNGTVGEARWTEDIDFDEAPLLMRHLGTACFIVLTYLTGMRPGEVLGLRSGCCPDPDEPGQRHVIHGHVYKTAVDEDGNHLSTGELRDVPWVAIAPAVSAIRVLERIVPAGELLFGSQFHQFGGFGQRTKVALRAETLRERVEHFVDWASRLAHRLDRPHEAIPPDPHGAIGTGRFRRTLAWHIARRPGGLIALAIQYGHMRTAVSAGYASRSRDGIHDLLDIETARATADTLATLAADRAAGGGISGPAARRAILAAGQAPAFEGVVFTARQARKLLTNPTLAVHDNPNAFLTCVYNPDKALCRLRASQATPSLERCVSTCANIARTDQHAAQLVFKADELDKQAAGDFVPDPLAERLRDHAAGLRDLADKHHRERITPSEAPA</sequence>
<dbReference type="InterPro" id="IPR011010">
    <property type="entry name" value="DNA_brk_join_enz"/>
</dbReference>
<dbReference type="SUPFAM" id="SSF56349">
    <property type="entry name" value="DNA breaking-rejoining enzymes"/>
    <property type="match status" value="1"/>
</dbReference>
<dbReference type="Proteomes" id="UP000095349">
    <property type="component" value="Chromosome"/>
</dbReference>
<dbReference type="RefSeq" id="WP_069976297.1">
    <property type="nucleotide sequence ID" value="NZ_CP017316.1"/>
</dbReference>
<dbReference type="GO" id="GO:0015074">
    <property type="term" value="P:DNA integration"/>
    <property type="evidence" value="ECO:0007669"/>
    <property type="project" value="InterPro"/>
</dbReference>
<protein>
    <recommendedName>
        <fullName evidence="4">Integrase</fullName>
    </recommendedName>
</protein>
<name>A0A1D8G036_9ACTN</name>
<dbReference type="KEGG" id="srn:A4G23_01633"/>
<dbReference type="STRING" id="285473.A4G23_01633"/>
<evidence type="ECO:0008006" key="4">
    <source>
        <dbReference type="Google" id="ProtNLM"/>
    </source>
</evidence>